<dbReference type="AlphaFoldDB" id="A0A0C3AY57"/>
<evidence type="ECO:0000313" key="10">
    <source>
        <dbReference type="Proteomes" id="UP000054097"/>
    </source>
</evidence>
<feature type="transmembrane region" description="Helical" evidence="7">
    <location>
        <begin position="433"/>
        <end position="452"/>
    </location>
</feature>
<evidence type="ECO:0000256" key="1">
    <source>
        <dbReference type="ARBA" id="ARBA00004141"/>
    </source>
</evidence>
<feature type="domain" description="Major facilitator superfamily (MFS) profile" evidence="8">
    <location>
        <begin position="1"/>
        <end position="460"/>
    </location>
</feature>
<dbReference type="PANTHER" id="PTHR23504">
    <property type="entry name" value="MAJOR FACILITATOR SUPERFAMILY DOMAIN-CONTAINING PROTEIN 10"/>
    <property type="match status" value="1"/>
</dbReference>
<protein>
    <recommendedName>
        <fullName evidence="8">Major facilitator superfamily (MFS) profile domain-containing protein</fullName>
    </recommendedName>
</protein>
<sequence length="474" mass="51505">MGYTRTQLWTLLGLQAVISFSFQSIFPFVNQMLLEIGVVNDPKDVGYWSGLVESTYAVSQLIAVFPATRIADTYGRKPVIVWSAAIVGISMISFGTSTSYAQMIVSRILGGVEGGSHTCIRVMVSEMSSKSEESHILTLLGVAFRMGKVLGQPIGGALAHPERRFPELFVSAFWRKYPYALPCFVGATYALVCAFVGQLVLKETLQPKRKVDAPTPSPDADETTLLLPNESSGSSTPVKNTDSSPSISSVLTWPLASLLGSVVGMVLINYFISATYPLFAFTPIEFGGLGLSEAQIGLHMATRSLLIIITMLPFSKFSDRFGRLNVYRFSVFTWIPSIFLFPLLNRIARAGGEGGILWYAVLSVLFILWSVTGWAWISVFLISSNLSPSPEAVATIQGMVSVALFTPQAVAPALGTSAFALSIKYSDILGGNLFWVGMFAFGALVFLHSLTLSDISYDWRGEETNEARVEDPAI</sequence>
<gene>
    <name evidence="9" type="ORF">M408DRAFT_228508</name>
</gene>
<accession>A0A0C3AY57</accession>
<feature type="transmembrane region" description="Helical" evidence="7">
    <location>
        <begin position="179"/>
        <end position="201"/>
    </location>
</feature>
<dbReference type="Pfam" id="PF07690">
    <property type="entry name" value="MFS_1"/>
    <property type="match status" value="1"/>
</dbReference>
<feature type="transmembrane region" description="Helical" evidence="7">
    <location>
        <begin position="255"/>
        <end position="276"/>
    </location>
</feature>
<feature type="region of interest" description="Disordered" evidence="6">
    <location>
        <begin position="209"/>
        <end position="245"/>
    </location>
</feature>
<name>A0A0C3AY57_SERVB</name>
<evidence type="ECO:0000256" key="4">
    <source>
        <dbReference type="ARBA" id="ARBA00022989"/>
    </source>
</evidence>
<evidence type="ECO:0000256" key="5">
    <source>
        <dbReference type="ARBA" id="ARBA00023136"/>
    </source>
</evidence>
<feature type="transmembrane region" description="Helical" evidence="7">
    <location>
        <begin position="79"/>
        <end position="98"/>
    </location>
</feature>
<dbReference type="Proteomes" id="UP000054097">
    <property type="component" value="Unassembled WGS sequence"/>
</dbReference>
<keyword evidence="10" id="KW-1185">Reference proteome</keyword>
<comment type="subcellular location">
    <subcellularLocation>
        <location evidence="1">Membrane</location>
        <topology evidence="1">Multi-pass membrane protein</topology>
    </subcellularLocation>
</comment>
<evidence type="ECO:0000259" key="8">
    <source>
        <dbReference type="PROSITE" id="PS50850"/>
    </source>
</evidence>
<dbReference type="GO" id="GO:0016020">
    <property type="term" value="C:membrane"/>
    <property type="evidence" value="ECO:0007669"/>
    <property type="project" value="UniProtKB-SubCell"/>
</dbReference>
<dbReference type="EMBL" id="KN824319">
    <property type="protein sequence ID" value="KIM24919.1"/>
    <property type="molecule type" value="Genomic_DNA"/>
</dbReference>
<dbReference type="PANTHER" id="PTHR23504:SF15">
    <property type="entry name" value="MAJOR FACILITATOR SUPERFAMILY (MFS) PROFILE DOMAIN-CONTAINING PROTEIN"/>
    <property type="match status" value="1"/>
</dbReference>
<evidence type="ECO:0000256" key="3">
    <source>
        <dbReference type="ARBA" id="ARBA00022692"/>
    </source>
</evidence>
<evidence type="ECO:0000313" key="9">
    <source>
        <dbReference type="EMBL" id="KIM24919.1"/>
    </source>
</evidence>
<dbReference type="InterPro" id="IPR011701">
    <property type="entry name" value="MFS"/>
</dbReference>
<evidence type="ECO:0000256" key="7">
    <source>
        <dbReference type="SAM" id="Phobius"/>
    </source>
</evidence>
<keyword evidence="2" id="KW-0813">Transport</keyword>
<feature type="transmembrane region" description="Helical" evidence="7">
    <location>
        <begin position="47"/>
        <end position="67"/>
    </location>
</feature>
<evidence type="ECO:0000256" key="6">
    <source>
        <dbReference type="SAM" id="MobiDB-lite"/>
    </source>
</evidence>
<organism evidence="9 10">
    <name type="scientific">Serendipita vermifera MAFF 305830</name>
    <dbReference type="NCBI Taxonomy" id="933852"/>
    <lineage>
        <taxon>Eukaryota</taxon>
        <taxon>Fungi</taxon>
        <taxon>Dikarya</taxon>
        <taxon>Basidiomycota</taxon>
        <taxon>Agaricomycotina</taxon>
        <taxon>Agaricomycetes</taxon>
        <taxon>Sebacinales</taxon>
        <taxon>Serendipitaceae</taxon>
        <taxon>Serendipita</taxon>
    </lineage>
</organism>
<feature type="transmembrane region" description="Helical" evidence="7">
    <location>
        <begin position="326"/>
        <end position="344"/>
    </location>
</feature>
<keyword evidence="5 7" id="KW-0472">Membrane</keyword>
<dbReference type="Gene3D" id="1.20.1250.20">
    <property type="entry name" value="MFS general substrate transporter like domains"/>
    <property type="match status" value="1"/>
</dbReference>
<feature type="transmembrane region" description="Helical" evidence="7">
    <location>
        <begin position="394"/>
        <end position="421"/>
    </location>
</feature>
<dbReference type="HOGENOM" id="CLU_001265_54_6_1"/>
<keyword evidence="4 7" id="KW-1133">Transmembrane helix</keyword>
<dbReference type="InterPro" id="IPR020846">
    <property type="entry name" value="MFS_dom"/>
</dbReference>
<dbReference type="OrthoDB" id="419616at2759"/>
<feature type="transmembrane region" description="Helical" evidence="7">
    <location>
        <begin position="356"/>
        <end position="382"/>
    </location>
</feature>
<reference evidence="10" key="2">
    <citation type="submission" date="2015-01" db="EMBL/GenBank/DDBJ databases">
        <title>Evolutionary Origins and Diversification of the Mycorrhizal Mutualists.</title>
        <authorList>
            <consortium name="DOE Joint Genome Institute"/>
            <consortium name="Mycorrhizal Genomics Consortium"/>
            <person name="Kohler A."/>
            <person name="Kuo A."/>
            <person name="Nagy L.G."/>
            <person name="Floudas D."/>
            <person name="Copeland A."/>
            <person name="Barry K.W."/>
            <person name="Cichocki N."/>
            <person name="Veneault-Fourrey C."/>
            <person name="LaButti K."/>
            <person name="Lindquist E.A."/>
            <person name="Lipzen A."/>
            <person name="Lundell T."/>
            <person name="Morin E."/>
            <person name="Murat C."/>
            <person name="Riley R."/>
            <person name="Ohm R."/>
            <person name="Sun H."/>
            <person name="Tunlid A."/>
            <person name="Henrissat B."/>
            <person name="Grigoriev I.V."/>
            <person name="Hibbett D.S."/>
            <person name="Martin F."/>
        </authorList>
    </citation>
    <scope>NUCLEOTIDE SEQUENCE [LARGE SCALE GENOMIC DNA]</scope>
    <source>
        <strain evidence="10">MAFF 305830</strain>
    </source>
</reference>
<dbReference type="GO" id="GO:0022857">
    <property type="term" value="F:transmembrane transporter activity"/>
    <property type="evidence" value="ECO:0007669"/>
    <property type="project" value="InterPro"/>
</dbReference>
<proteinExistence type="predicted"/>
<dbReference type="PROSITE" id="PS50850">
    <property type="entry name" value="MFS"/>
    <property type="match status" value="1"/>
</dbReference>
<keyword evidence="3 7" id="KW-0812">Transmembrane</keyword>
<evidence type="ECO:0000256" key="2">
    <source>
        <dbReference type="ARBA" id="ARBA00022448"/>
    </source>
</evidence>
<dbReference type="SUPFAM" id="SSF103473">
    <property type="entry name" value="MFS general substrate transporter"/>
    <property type="match status" value="1"/>
</dbReference>
<reference evidence="9 10" key="1">
    <citation type="submission" date="2014-04" db="EMBL/GenBank/DDBJ databases">
        <authorList>
            <consortium name="DOE Joint Genome Institute"/>
            <person name="Kuo A."/>
            <person name="Zuccaro A."/>
            <person name="Kohler A."/>
            <person name="Nagy L.G."/>
            <person name="Floudas D."/>
            <person name="Copeland A."/>
            <person name="Barry K.W."/>
            <person name="Cichocki N."/>
            <person name="Veneault-Fourrey C."/>
            <person name="LaButti K."/>
            <person name="Lindquist E.A."/>
            <person name="Lipzen A."/>
            <person name="Lundell T."/>
            <person name="Morin E."/>
            <person name="Murat C."/>
            <person name="Sun H."/>
            <person name="Tunlid A."/>
            <person name="Henrissat B."/>
            <person name="Grigoriev I.V."/>
            <person name="Hibbett D.S."/>
            <person name="Martin F."/>
            <person name="Nordberg H.P."/>
            <person name="Cantor M.N."/>
            <person name="Hua S.X."/>
        </authorList>
    </citation>
    <scope>NUCLEOTIDE SEQUENCE [LARGE SCALE GENOMIC DNA]</scope>
    <source>
        <strain evidence="9 10">MAFF 305830</strain>
    </source>
</reference>
<feature type="compositionally biased region" description="Polar residues" evidence="6">
    <location>
        <begin position="229"/>
        <end position="245"/>
    </location>
</feature>
<dbReference type="InterPro" id="IPR036259">
    <property type="entry name" value="MFS_trans_sf"/>
</dbReference>